<dbReference type="InterPro" id="IPR043764">
    <property type="entry name" value="DUF5710"/>
</dbReference>
<proteinExistence type="predicted"/>
<evidence type="ECO:0000313" key="4">
    <source>
        <dbReference type="Proteomes" id="UP000494261"/>
    </source>
</evidence>
<dbReference type="RefSeq" id="WP_175024179.1">
    <property type="nucleotide sequence ID" value="NZ_CABVQC010000033.1"/>
</dbReference>
<accession>A0A6P2NT28</accession>
<gene>
    <name evidence="3" type="ORF">BLA13014_04583</name>
</gene>
<reference evidence="3 4" key="1">
    <citation type="submission" date="2019-09" db="EMBL/GenBank/DDBJ databases">
        <authorList>
            <person name="Depoorter E."/>
        </authorList>
    </citation>
    <scope>NUCLEOTIDE SEQUENCE [LARGE SCALE GENOMIC DNA]</scope>
    <source>
        <strain evidence="3">LMG 13014</strain>
    </source>
</reference>
<feature type="compositionally biased region" description="Basic and acidic residues" evidence="1">
    <location>
        <begin position="866"/>
        <end position="876"/>
    </location>
</feature>
<feature type="domain" description="DUF5710" evidence="2">
    <location>
        <begin position="355"/>
        <end position="395"/>
    </location>
</feature>
<organism evidence="3 4">
    <name type="scientific">Burkholderia aenigmatica</name>
    <dbReference type="NCBI Taxonomy" id="2015348"/>
    <lineage>
        <taxon>Bacteria</taxon>
        <taxon>Pseudomonadati</taxon>
        <taxon>Pseudomonadota</taxon>
        <taxon>Betaproteobacteria</taxon>
        <taxon>Burkholderiales</taxon>
        <taxon>Burkholderiaceae</taxon>
        <taxon>Burkholderia</taxon>
        <taxon>Burkholderia cepacia complex</taxon>
    </lineage>
</organism>
<feature type="region of interest" description="Disordered" evidence="1">
    <location>
        <begin position="852"/>
        <end position="876"/>
    </location>
</feature>
<feature type="compositionally biased region" description="Low complexity" evidence="1">
    <location>
        <begin position="297"/>
        <end position="307"/>
    </location>
</feature>
<evidence type="ECO:0000313" key="3">
    <source>
        <dbReference type="EMBL" id="VWB97999.1"/>
    </source>
</evidence>
<name>A0A6P2NT28_9BURK</name>
<dbReference type="AlphaFoldDB" id="A0A6P2NT28"/>
<dbReference type="EMBL" id="CABVQC010000033">
    <property type="protein sequence ID" value="VWB97999.1"/>
    <property type="molecule type" value="Genomic_DNA"/>
</dbReference>
<feature type="region of interest" description="Disordered" evidence="1">
    <location>
        <begin position="297"/>
        <end position="336"/>
    </location>
</feature>
<evidence type="ECO:0000259" key="2">
    <source>
        <dbReference type="Pfam" id="PF18974"/>
    </source>
</evidence>
<feature type="compositionally biased region" description="Polar residues" evidence="1">
    <location>
        <begin position="315"/>
        <end position="326"/>
    </location>
</feature>
<dbReference type="Pfam" id="PF18974">
    <property type="entry name" value="DUF5710"/>
    <property type="match status" value="1"/>
</dbReference>
<dbReference type="Proteomes" id="UP000494261">
    <property type="component" value="Unassembled WGS sequence"/>
</dbReference>
<evidence type="ECO:0000256" key="1">
    <source>
        <dbReference type="SAM" id="MobiDB-lite"/>
    </source>
</evidence>
<sequence length="876" mass="94835">MDEVQEAMPTQVAAQVTAQAKVDARAAGYAHRLAIAKRFAQRVEAGDAVFMTGQPATMEMPHTVSAGEKRPITGFNRWMLMQVMQDRAWSDARFFTDQQIEASGWKLRENAQPVVLQFVNATDSTGTALAIPEVQRFSVVNAAHIDGVPPFEPTQKIPSKALEAAMVAADFEPGTQVVDALAAWVDAQYRDFGGRDESAYQALAQALAMSAVFPEIDWRDVQHGTSHEKALQEQVARWSNAQWMSNVAALIDADPSAFFDAVRVSELVAAQIVTQARVAQQELRIADEISVARQEQTLEQQAEQLPQGEQGKGVSESTMEKSQPGQSHGGSDAQARNAAYSARLEAMFAEREAVLAVPFEEKERAKELGAVWYKPQLVWFVPKGLELAKFKEWDPRDHCLGKTAAESEVIDDFRSAMKAMNLDVSGDIKADGKWHNVRTFSKKGPNKAGAYILDLHGGRDGTPKGSISDKYTGERHAWTFDGPLLTPEQKARMRAEAMRRAEEADRAMQRAQGVAAEHAAEIVAQGLPAAGHGYVRKKGISAEGLVQVSGKVLLGYDEFVGENGKSAIREEQNYLIVPMRNAAGVIRAVQAISEDGKVKSFMRGAQKKGTMAVLGAPSLDALCAHAAASPDQAPAAAFFVEGFATGASLRQPTGLPVIVCFDAGNLEAVAAEAAGKWPDSLLPVLAVDNDQFHVERALGYLADKLGVNPNSQRGSMVEVLSGKSSSRMVSLGDAVADGQWHQAAKGRYCMSLEREPDSTEVRSITVDMVAEEGQRPARLVFSNRGVEAGRVALEAFAGQAQEGEQEAPSRAVMLVPEFKSLGGRPTDWNDLAAAEGPQAVHKQVMAVLGNSQQREVRHTVQWPPLSDHRTGSGVER</sequence>
<protein>
    <submittedName>
        <fullName evidence="3">DNA primase</fullName>
    </submittedName>
</protein>